<evidence type="ECO:0000313" key="1">
    <source>
        <dbReference type="EMBL" id="GAI44015.1"/>
    </source>
</evidence>
<feature type="non-terminal residue" evidence="1">
    <location>
        <position position="1"/>
    </location>
</feature>
<sequence>NPSHEDFGIDLIFKQSDQRHWHRKCFHCGTWTCAEKSFPGCVKIRQDGTGYVGCDKCGRELPTWQGFDENGKPSGEWVADFPDKTKHMSGYMASQLMHPFNDPADILESYVNPPFGNLADVVRLRLGRAYSDKNEKLNRADVLACCSNSEGLVTRHPGPCAMGVDVGKVKHVVIGAKLPKDRFGLFSLNTSSSSGS</sequence>
<reference evidence="1" key="1">
    <citation type="journal article" date="2014" name="Front. Microbiol.">
        <title>High frequency of phylogenetically diverse reductive dehalogenase-homologous genes in deep subseafloor sedimentary metagenomes.</title>
        <authorList>
            <person name="Kawai M."/>
            <person name="Futagami T."/>
            <person name="Toyoda A."/>
            <person name="Takaki Y."/>
            <person name="Nishi S."/>
            <person name="Hori S."/>
            <person name="Arai W."/>
            <person name="Tsubouchi T."/>
            <person name="Morono Y."/>
            <person name="Uchiyama I."/>
            <person name="Ito T."/>
            <person name="Fujiyama A."/>
            <person name="Inagaki F."/>
            <person name="Takami H."/>
        </authorList>
    </citation>
    <scope>NUCLEOTIDE SEQUENCE</scope>
    <source>
        <strain evidence="1">Expedition CK06-06</strain>
    </source>
</reference>
<proteinExistence type="predicted"/>
<dbReference type="AlphaFoldDB" id="X1PYU4"/>
<comment type="caution">
    <text evidence="1">The sequence shown here is derived from an EMBL/GenBank/DDBJ whole genome shotgun (WGS) entry which is preliminary data.</text>
</comment>
<organism evidence="1">
    <name type="scientific">marine sediment metagenome</name>
    <dbReference type="NCBI Taxonomy" id="412755"/>
    <lineage>
        <taxon>unclassified sequences</taxon>
        <taxon>metagenomes</taxon>
        <taxon>ecological metagenomes</taxon>
    </lineage>
</organism>
<dbReference type="EMBL" id="BARV01032007">
    <property type="protein sequence ID" value="GAI44015.1"/>
    <property type="molecule type" value="Genomic_DNA"/>
</dbReference>
<gene>
    <name evidence="1" type="ORF">S06H3_50540</name>
</gene>
<accession>X1PYU4</accession>
<protein>
    <submittedName>
        <fullName evidence="1">Uncharacterized protein</fullName>
    </submittedName>
</protein>
<name>X1PYU4_9ZZZZ</name>